<accession>A0A9P1KJQ3</accession>
<dbReference type="EMBL" id="FO818640">
    <property type="protein sequence ID" value="CDM97122.1"/>
    <property type="molecule type" value="Genomic_DNA"/>
</dbReference>
<dbReference type="AlphaFoldDB" id="A0A9P1KJQ3"/>
<gene>
    <name evidence="1" type="ORF">ARTHRO_50089</name>
</gene>
<proteinExistence type="predicted"/>
<dbReference type="RefSeq" id="WP_006623890.1">
    <property type="nucleotide sequence ID" value="NZ_FO818640.1"/>
</dbReference>
<dbReference type="Proteomes" id="UP000032946">
    <property type="component" value="Chromosome"/>
</dbReference>
<protein>
    <submittedName>
        <fullName evidence="1">Uncharacterized protein</fullName>
    </submittedName>
</protein>
<reference evidence="1 2" key="1">
    <citation type="submission" date="2014-02" db="EMBL/GenBank/DDBJ databases">
        <authorList>
            <person name="Genoscope - CEA"/>
        </authorList>
    </citation>
    <scope>NUCLEOTIDE SEQUENCE [LARGE SCALE GENOMIC DNA]</scope>
    <source>
        <strain evidence="1 2">PCC 8005</strain>
    </source>
</reference>
<evidence type="ECO:0000313" key="1">
    <source>
        <dbReference type="EMBL" id="CDM97122.1"/>
    </source>
</evidence>
<keyword evidence="2" id="KW-1185">Reference proteome</keyword>
<organism evidence="1 2">
    <name type="scientific">Limnospira indica PCC 8005</name>
    <dbReference type="NCBI Taxonomy" id="376219"/>
    <lineage>
        <taxon>Bacteria</taxon>
        <taxon>Bacillati</taxon>
        <taxon>Cyanobacteriota</taxon>
        <taxon>Cyanophyceae</taxon>
        <taxon>Oscillatoriophycideae</taxon>
        <taxon>Oscillatoriales</taxon>
        <taxon>Sirenicapillariaceae</taxon>
        <taxon>Limnospira</taxon>
    </lineage>
</organism>
<evidence type="ECO:0000313" key="2">
    <source>
        <dbReference type="Proteomes" id="UP000032946"/>
    </source>
</evidence>
<name>A0A9P1KJQ3_9CYAN</name>
<sequence>MVTSYLKALKSKIFTLRDIPQDQVEYNLSGVVIIIMQKVLTYMAIAVTV</sequence>